<name>A0A9W6WRJ7_9STRA</name>
<dbReference type="OrthoDB" id="6105938at2759"/>
<keyword evidence="1" id="KW-0175">Coiled coil</keyword>
<evidence type="ECO:0000313" key="3">
    <source>
        <dbReference type="Proteomes" id="UP001165083"/>
    </source>
</evidence>
<feature type="coiled-coil region" evidence="1">
    <location>
        <begin position="5"/>
        <end position="32"/>
    </location>
</feature>
<reference evidence="2" key="1">
    <citation type="submission" date="2023-04" db="EMBL/GenBank/DDBJ databases">
        <title>Phytophthora lilii NBRC 32176.</title>
        <authorList>
            <person name="Ichikawa N."/>
            <person name="Sato H."/>
            <person name="Tonouchi N."/>
        </authorList>
    </citation>
    <scope>NUCLEOTIDE SEQUENCE</scope>
    <source>
        <strain evidence="2">NBRC 32176</strain>
    </source>
</reference>
<gene>
    <name evidence="2" type="ORF">Plil01_000490700</name>
</gene>
<feature type="coiled-coil region" evidence="1">
    <location>
        <begin position="64"/>
        <end position="105"/>
    </location>
</feature>
<protein>
    <submittedName>
        <fullName evidence="2">Unnamed protein product</fullName>
    </submittedName>
</protein>
<sequence length="195" mass="22136">MTENNKQLLAKIQQLENVQTEANVQIGALRQDNTRHIAEAENLNSTILSQSSLIIGLRSTVQRLNRDEKLVENLRSSLERCQRELESVKKREKLLQEEHAKLKAVTNQEKEAMMSKIVGFQQQLQRNDTAGGNVTALEMKIKRLQKDKEALELDLEASNSRCGDLRTRIPQLDKLSEEFVQVCNRSFASSTTASC</sequence>
<organism evidence="2 3">
    <name type="scientific">Phytophthora lilii</name>
    <dbReference type="NCBI Taxonomy" id="2077276"/>
    <lineage>
        <taxon>Eukaryota</taxon>
        <taxon>Sar</taxon>
        <taxon>Stramenopiles</taxon>
        <taxon>Oomycota</taxon>
        <taxon>Peronosporomycetes</taxon>
        <taxon>Peronosporales</taxon>
        <taxon>Peronosporaceae</taxon>
        <taxon>Phytophthora</taxon>
    </lineage>
</organism>
<dbReference type="Proteomes" id="UP001165083">
    <property type="component" value="Unassembled WGS sequence"/>
</dbReference>
<dbReference type="EMBL" id="BSXW01000205">
    <property type="protein sequence ID" value="GMF14720.1"/>
    <property type="molecule type" value="Genomic_DNA"/>
</dbReference>
<accession>A0A9W6WRJ7</accession>
<feature type="coiled-coil region" evidence="1">
    <location>
        <begin position="134"/>
        <end position="161"/>
    </location>
</feature>
<evidence type="ECO:0000256" key="1">
    <source>
        <dbReference type="SAM" id="Coils"/>
    </source>
</evidence>
<dbReference type="AlphaFoldDB" id="A0A9W6WRJ7"/>
<keyword evidence="3" id="KW-1185">Reference proteome</keyword>
<proteinExistence type="predicted"/>
<comment type="caution">
    <text evidence="2">The sequence shown here is derived from an EMBL/GenBank/DDBJ whole genome shotgun (WGS) entry which is preliminary data.</text>
</comment>
<evidence type="ECO:0000313" key="2">
    <source>
        <dbReference type="EMBL" id="GMF14720.1"/>
    </source>
</evidence>